<evidence type="ECO:0000313" key="3">
    <source>
        <dbReference type="Proteomes" id="UP000000845"/>
    </source>
</evidence>
<reference evidence="3" key="1">
    <citation type="submission" date="2009-09" db="EMBL/GenBank/DDBJ databases">
        <title>The complete chromosome of Sebaldella termitidis ATCC 33386.</title>
        <authorList>
            <consortium name="US DOE Joint Genome Institute (JGI-PGF)"/>
            <person name="Lucas S."/>
            <person name="Copeland A."/>
            <person name="Lapidus A."/>
            <person name="Glavina del Rio T."/>
            <person name="Dalin E."/>
            <person name="Tice H."/>
            <person name="Bruce D."/>
            <person name="Goodwin L."/>
            <person name="Pitluck S."/>
            <person name="Kyrpides N."/>
            <person name="Mavromatis K."/>
            <person name="Ivanova N."/>
            <person name="Mikhailova N."/>
            <person name="Sims D."/>
            <person name="Meincke L."/>
            <person name="Brettin T."/>
            <person name="Detter J.C."/>
            <person name="Han C."/>
            <person name="Larimer F."/>
            <person name="Land M."/>
            <person name="Hauser L."/>
            <person name="Markowitz V."/>
            <person name="Cheng J.F."/>
            <person name="Hugenholtz P."/>
            <person name="Woyke T."/>
            <person name="Wu D."/>
            <person name="Eisen J.A."/>
        </authorList>
    </citation>
    <scope>NUCLEOTIDE SEQUENCE [LARGE SCALE GENOMIC DNA]</scope>
    <source>
        <strain evidence="3">ATCC 33386 / NCTC 11300</strain>
    </source>
</reference>
<name>D1AHF9_SEBTE</name>
<proteinExistence type="predicted"/>
<dbReference type="EMBL" id="CP001739">
    <property type="protein sequence ID" value="ACZ08193.1"/>
    <property type="molecule type" value="Genomic_DNA"/>
</dbReference>
<dbReference type="RefSeq" id="WP_012860789.1">
    <property type="nucleotide sequence ID" value="NC_013517.1"/>
</dbReference>
<keyword evidence="1" id="KW-1133">Transmembrane helix</keyword>
<keyword evidence="3" id="KW-1185">Reference proteome</keyword>
<dbReference type="STRING" id="526218.Sterm_1327"/>
<evidence type="ECO:0000256" key="1">
    <source>
        <dbReference type="SAM" id="Phobius"/>
    </source>
</evidence>
<organism evidence="2 3">
    <name type="scientific">Sebaldella termitidis (strain ATCC 33386 / NCTC 11300)</name>
    <dbReference type="NCBI Taxonomy" id="526218"/>
    <lineage>
        <taxon>Bacteria</taxon>
        <taxon>Fusobacteriati</taxon>
        <taxon>Fusobacteriota</taxon>
        <taxon>Fusobacteriia</taxon>
        <taxon>Fusobacteriales</taxon>
        <taxon>Leptotrichiaceae</taxon>
        <taxon>Sebaldella</taxon>
    </lineage>
</organism>
<feature type="transmembrane region" description="Helical" evidence="1">
    <location>
        <begin position="12"/>
        <end position="31"/>
    </location>
</feature>
<evidence type="ECO:0000313" key="2">
    <source>
        <dbReference type="EMBL" id="ACZ08193.1"/>
    </source>
</evidence>
<dbReference type="AlphaFoldDB" id="D1AHF9"/>
<dbReference type="HOGENOM" id="CLU_1276868_0_0_0"/>
<accession>D1AHF9</accession>
<sequence length="216" mass="26027">MGEFLKEQNIMLIILNLIISTVIPLIIGFLFNRQLTNLKHNFEIEKLEYQHTFNTEIQEQKIEYEKEIIKLNDVINKNKLVYTLKFKKDFEACFKLWDKYNIYYNLFYELFSFLKANDLNSNTKKISNLITQLDIKNTELNDQIDFYEPFIDNSFHFAIKKSVEYLPSFLLKAYIGEYSKYHFIRYTDSLKTDITQNRTFIKNSLKEKIDTLKEIN</sequence>
<gene>
    <name evidence="2" type="ordered locus">Sterm_1327</name>
</gene>
<dbReference type="Proteomes" id="UP000000845">
    <property type="component" value="Chromosome"/>
</dbReference>
<dbReference type="KEGG" id="str:Sterm_1327"/>
<keyword evidence="1" id="KW-0472">Membrane</keyword>
<reference evidence="2 3" key="2">
    <citation type="journal article" date="2010" name="Stand. Genomic Sci.">
        <title>Complete genome sequence of Sebaldella termitidis type strain (NCTC 11300).</title>
        <authorList>
            <person name="Harmon-Smith M."/>
            <person name="Celia L."/>
            <person name="Chertkov O."/>
            <person name="Lapidus A."/>
            <person name="Copeland A."/>
            <person name="Glavina Del Rio T."/>
            <person name="Nolan M."/>
            <person name="Lucas S."/>
            <person name="Tice H."/>
            <person name="Cheng J.F."/>
            <person name="Han C."/>
            <person name="Detter J.C."/>
            <person name="Bruce D."/>
            <person name="Goodwin L."/>
            <person name="Pitluck S."/>
            <person name="Pati A."/>
            <person name="Liolios K."/>
            <person name="Ivanova N."/>
            <person name="Mavromatis K."/>
            <person name="Mikhailova N."/>
            <person name="Chen A."/>
            <person name="Palaniappan K."/>
            <person name="Land M."/>
            <person name="Hauser L."/>
            <person name="Chang Y.J."/>
            <person name="Jeffries C.D."/>
            <person name="Brettin T."/>
            <person name="Goker M."/>
            <person name="Beck B."/>
            <person name="Bristow J."/>
            <person name="Eisen J.A."/>
            <person name="Markowitz V."/>
            <person name="Hugenholtz P."/>
            <person name="Kyrpides N.C."/>
            <person name="Klenk H.P."/>
            <person name="Chen F."/>
        </authorList>
    </citation>
    <scope>NUCLEOTIDE SEQUENCE [LARGE SCALE GENOMIC DNA]</scope>
    <source>
        <strain evidence="3">ATCC 33386 / NCTC 11300</strain>
    </source>
</reference>
<protein>
    <submittedName>
        <fullName evidence="2">Uncharacterized protein</fullName>
    </submittedName>
</protein>
<keyword evidence="1" id="KW-0812">Transmembrane</keyword>